<evidence type="ECO:0000313" key="1">
    <source>
        <dbReference type="EMBL" id="KAI3820149.1"/>
    </source>
</evidence>
<accession>A0ACB9JI41</accession>
<proteinExistence type="predicted"/>
<evidence type="ECO:0000313" key="2">
    <source>
        <dbReference type="Proteomes" id="UP001056120"/>
    </source>
</evidence>
<dbReference type="EMBL" id="CM042021">
    <property type="protein sequence ID" value="KAI3820149.1"/>
    <property type="molecule type" value="Genomic_DNA"/>
</dbReference>
<organism evidence="1 2">
    <name type="scientific">Smallanthus sonchifolius</name>
    <dbReference type="NCBI Taxonomy" id="185202"/>
    <lineage>
        <taxon>Eukaryota</taxon>
        <taxon>Viridiplantae</taxon>
        <taxon>Streptophyta</taxon>
        <taxon>Embryophyta</taxon>
        <taxon>Tracheophyta</taxon>
        <taxon>Spermatophyta</taxon>
        <taxon>Magnoliopsida</taxon>
        <taxon>eudicotyledons</taxon>
        <taxon>Gunneridae</taxon>
        <taxon>Pentapetalae</taxon>
        <taxon>asterids</taxon>
        <taxon>campanulids</taxon>
        <taxon>Asterales</taxon>
        <taxon>Asteraceae</taxon>
        <taxon>Asteroideae</taxon>
        <taxon>Heliantheae alliance</taxon>
        <taxon>Millerieae</taxon>
        <taxon>Smallanthus</taxon>
    </lineage>
</organism>
<protein>
    <submittedName>
        <fullName evidence="1">Uncharacterized protein</fullName>
    </submittedName>
</protein>
<dbReference type="Proteomes" id="UP001056120">
    <property type="component" value="Linkage Group LG04"/>
</dbReference>
<reference evidence="1 2" key="2">
    <citation type="journal article" date="2022" name="Mol. Ecol. Resour.">
        <title>The genomes of chicory, endive, great burdock and yacon provide insights into Asteraceae paleo-polyploidization history and plant inulin production.</title>
        <authorList>
            <person name="Fan W."/>
            <person name="Wang S."/>
            <person name="Wang H."/>
            <person name="Wang A."/>
            <person name="Jiang F."/>
            <person name="Liu H."/>
            <person name="Zhao H."/>
            <person name="Xu D."/>
            <person name="Zhang Y."/>
        </authorList>
    </citation>
    <scope>NUCLEOTIDE SEQUENCE [LARGE SCALE GENOMIC DNA]</scope>
    <source>
        <strain evidence="2">cv. Yunnan</strain>
        <tissue evidence="1">Leaves</tissue>
    </source>
</reference>
<comment type="caution">
    <text evidence="1">The sequence shown here is derived from an EMBL/GenBank/DDBJ whole genome shotgun (WGS) entry which is preliminary data.</text>
</comment>
<gene>
    <name evidence="1" type="ORF">L1987_14007</name>
</gene>
<keyword evidence="2" id="KW-1185">Reference proteome</keyword>
<sequence length="627" mass="70360">MHDTFAEYTTRTAFEGPLLSGVALQGSLLFNNGTPQRESTESSKESSASRLMKNSRERSIRALSPVPIKPSNSKSNHSRNLKTNGVVDADKDLSQTRPPGVVAKLMGLETFPLLKSPDDCGPLIKTTNSTRSSLNEPVSACRKNPDMKPISKVPLEPAPWKQWDGARAMTSSTKIRGPVPNVYSEVDKRLKNLEFAESGKNQRALKQILDAMQAVEARKDERRETMDISSDHDHQNPPCVRGHESHIVIMKPRKLVKKGFSNDKTGKDRITESTRVERQSRPSMPLTDSSKPRKHSNKQRSESRSQSGNRKPSNFQKIDDKNRETQIFQQVNTYEYSEESNSRQSSSSTPEKKTLPVKAGEPLTPEYPSPVSVLDDSVYVHDSPSPVKHTPITKKDDDTKKIVKDRYEATNDVQSNTISGVSFQTNREKLKKVENLVQKLKNLNSSHNESHTDYIASLCENTNPNDRYISEIFLASGLLLRDLKSFNLHSSGHPINPELFLVLEHTKFSNLQKEKFHRKLIFDAVNEILVGKLSSGSGMIMQDPRKLLRELCLEVQARKKIDACGIGNEDGGDDLKSILWEDVLKKSETWTGFYGESLVIAMEVERLILMDLVKEVVMVTVGSNLLV</sequence>
<reference evidence="2" key="1">
    <citation type="journal article" date="2022" name="Mol. Ecol. Resour.">
        <title>The genomes of chicory, endive, great burdock and yacon provide insights into Asteraceae palaeo-polyploidization history and plant inulin production.</title>
        <authorList>
            <person name="Fan W."/>
            <person name="Wang S."/>
            <person name="Wang H."/>
            <person name="Wang A."/>
            <person name="Jiang F."/>
            <person name="Liu H."/>
            <person name="Zhao H."/>
            <person name="Xu D."/>
            <person name="Zhang Y."/>
        </authorList>
    </citation>
    <scope>NUCLEOTIDE SEQUENCE [LARGE SCALE GENOMIC DNA]</scope>
    <source>
        <strain evidence="2">cv. Yunnan</strain>
    </source>
</reference>
<name>A0ACB9JI41_9ASTR</name>